<dbReference type="AlphaFoldDB" id="A7F076"/>
<dbReference type="HOGENOM" id="CLU_2741582_0_0_1"/>
<dbReference type="EMBL" id="CH476637">
    <property type="protein sequence ID" value="EDN95118.1"/>
    <property type="molecule type" value="Genomic_DNA"/>
</dbReference>
<sequence>MSALTCCFIVCKIFLDPFAPRSTEVLGKSKGNPKGLTKSSDVVDDAVERMFEPLVEQQHPSYKNETRARDQ</sequence>
<dbReference type="Proteomes" id="UP000001312">
    <property type="component" value="Unassembled WGS sequence"/>
</dbReference>
<dbReference type="KEGG" id="ssl:SS1G_10993"/>
<keyword evidence="2" id="KW-1185">Reference proteome</keyword>
<reference evidence="2" key="1">
    <citation type="journal article" date="2011" name="PLoS Genet.">
        <title>Genomic analysis of the necrotrophic fungal pathogens Sclerotinia sclerotiorum and Botrytis cinerea.</title>
        <authorList>
            <person name="Amselem J."/>
            <person name="Cuomo C.A."/>
            <person name="van Kan J.A."/>
            <person name="Viaud M."/>
            <person name="Benito E.P."/>
            <person name="Couloux A."/>
            <person name="Coutinho P.M."/>
            <person name="de Vries R.P."/>
            <person name="Dyer P.S."/>
            <person name="Fillinger S."/>
            <person name="Fournier E."/>
            <person name="Gout L."/>
            <person name="Hahn M."/>
            <person name="Kohn L."/>
            <person name="Lapalu N."/>
            <person name="Plummer K.M."/>
            <person name="Pradier J.M."/>
            <person name="Quevillon E."/>
            <person name="Sharon A."/>
            <person name="Simon A."/>
            <person name="ten Have A."/>
            <person name="Tudzynski B."/>
            <person name="Tudzynski P."/>
            <person name="Wincker P."/>
            <person name="Andrew M."/>
            <person name="Anthouard V."/>
            <person name="Beever R.E."/>
            <person name="Beffa R."/>
            <person name="Benoit I."/>
            <person name="Bouzid O."/>
            <person name="Brault B."/>
            <person name="Chen Z."/>
            <person name="Choquer M."/>
            <person name="Collemare J."/>
            <person name="Cotton P."/>
            <person name="Danchin E.G."/>
            <person name="Da Silva C."/>
            <person name="Gautier A."/>
            <person name="Giraud C."/>
            <person name="Giraud T."/>
            <person name="Gonzalez C."/>
            <person name="Grossetete S."/>
            <person name="Guldener U."/>
            <person name="Henrissat B."/>
            <person name="Howlett B.J."/>
            <person name="Kodira C."/>
            <person name="Kretschmer M."/>
            <person name="Lappartient A."/>
            <person name="Leroch M."/>
            <person name="Levis C."/>
            <person name="Mauceli E."/>
            <person name="Neuveglise C."/>
            <person name="Oeser B."/>
            <person name="Pearson M."/>
            <person name="Poulain J."/>
            <person name="Poussereau N."/>
            <person name="Quesneville H."/>
            <person name="Rascle C."/>
            <person name="Schumacher J."/>
            <person name="Segurens B."/>
            <person name="Sexton A."/>
            <person name="Silva E."/>
            <person name="Sirven C."/>
            <person name="Soanes D.M."/>
            <person name="Talbot N.J."/>
            <person name="Templeton M."/>
            <person name="Yandava C."/>
            <person name="Yarden O."/>
            <person name="Zeng Q."/>
            <person name="Rollins J.A."/>
            <person name="Lebrun M.H."/>
            <person name="Dickman M."/>
        </authorList>
    </citation>
    <scope>NUCLEOTIDE SEQUENCE [LARGE SCALE GENOMIC DNA]</scope>
    <source>
        <strain evidence="2">ATCC 18683 / 1980 / Ss-1</strain>
    </source>
</reference>
<accession>A7F076</accession>
<dbReference type="RefSeq" id="XP_001587753.1">
    <property type="nucleotide sequence ID" value="XM_001587703.1"/>
</dbReference>
<proteinExistence type="predicted"/>
<evidence type="ECO:0000313" key="1">
    <source>
        <dbReference type="EMBL" id="EDN95118.1"/>
    </source>
</evidence>
<name>A7F076_SCLS1</name>
<gene>
    <name evidence="1" type="ORF">SS1G_10993</name>
</gene>
<evidence type="ECO:0000313" key="2">
    <source>
        <dbReference type="Proteomes" id="UP000001312"/>
    </source>
</evidence>
<dbReference type="InParanoid" id="A7F076"/>
<dbReference type="GeneID" id="5484117"/>
<organism evidence="1 2">
    <name type="scientific">Sclerotinia sclerotiorum (strain ATCC 18683 / 1980 / Ss-1)</name>
    <name type="common">White mold</name>
    <name type="synonym">Whetzelinia sclerotiorum</name>
    <dbReference type="NCBI Taxonomy" id="665079"/>
    <lineage>
        <taxon>Eukaryota</taxon>
        <taxon>Fungi</taxon>
        <taxon>Dikarya</taxon>
        <taxon>Ascomycota</taxon>
        <taxon>Pezizomycotina</taxon>
        <taxon>Leotiomycetes</taxon>
        <taxon>Helotiales</taxon>
        <taxon>Sclerotiniaceae</taxon>
        <taxon>Sclerotinia</taxon>
    </lineage>
</organism>
<protein>
    <submittedName>
        <fullName evidence="1">Uncharacterized protein</fullName>
    </submittedName>
</protein>